<feature type="compositionally biased region" description="Polar residues" evidence="1">
    <location>
        <begin position="41"/>
        <end position="58"/>
    </location>
</feature>
<accession>A0ABT8MTP0</accession>
<reference evidence="2 3" key="1">
    <citation type="submission" date="2023-06" db="EMBL/GenBank/DDBJ databases">
        <title>Novel species in genus Planococcus.</title>
        <authorList>
            <person name="Ning S."/>
        </authorList>
    </citation>
    <scope>NUCLEOTIDE SEQUENCE [LARGE SCALE GENOMIC DNA]</scope>
    <source>
        <strain evidence="2 3">N064</strain>
    </source>
</reference>
<sequence length="58" mass="6903">MMWIFFIPITFLLSFGLMIEWKRKRRNDDVFKTINPHTRPGESTNYKMGDNNYTSGGE</sequence>
<protein>
    <submittedName>
        <fullName evidence="2">Uncharacterized protein</fullName>
    </submittedName>
</protein>
<organism evidence="2 3">
    <name type="scientific">Planococcus liqunii</name>
    <dbReference type="NCBI Taxonomy" id="3058394"/>
    <lineage>
        <taxon>Bacteria</taxon>
        <taxon>Bacillati</taxon>
        <taxon>Bacillota</taxon>
        <taxon>Bacilli</taxon>
        <taxon>Bacillales</taxon>
        <taxon>Caryophanaceae</taxon>
        <taxon>Planococcus</taxon>
    </lineage>
</organism>
<comment type="caution">
    <text evidence="2">The sequence shown here is derived from an EMBL/GenBank/DDBJ whole genome shotgun (WGS) entry which is preliminary data.</text>
</comment>
<evidence type="ECO:0000313" key="3">
    <source>
        <dbReference type="Proteomes" id="UP001172054"/>
    </source>
</evidence>
<feature type="region of interest" description="Disordered" evidence="1">
    <location>
        <begin position="32"/>
        <end position="58"/>
    </location>
</feature>
<name>A0ABT8MTP0_9BACL</name>
<keyword evidence="3" id="KW-1185">Reference proteome</keyword>
<evidence type="ECO:0000313" key="2">
    <source>
        <dbReference type="EMBL" id="MDN7228267.1"/>
    </source>
</evidence>
<dbReference type="Proteomes" id="UP001172054">
    <property type="component" value="Unassembled WGS sequence"/>
</dbReference>
<proteinExistence type="predicted"/>
<dbReference type="RefSeq" id="WP_301726720.1">
    <property type="nucleotide sequence ID" value="NZ_JAUJWW010000005.1"/>
</dbReference>
<dbReference type="EMBL" id="JAUJWW010000005">
    <property type="protein sequence ID" value="MDN7228267.1"/>
    <property type="molecule type" value="Genomic_DNA"/>
</dbReference>
<gene>
    <name evidence="2" type="ORF">QWY15_13265</name>
</gene>
<evidence type="ECO:0000256" key="1">
    <source>
        <dbReference type="SAM" id="MobiDB-lite"/>
    </source>
</evidence>